<dbReference type="GO" id="GO:0072686">
    <property type="term" value="C:mitotic spindle"/>
    <property type="evidence" value="ECO:0007669"/>
    <property type="project" value="TreeGrafter"/>
</dbReference>
<comment type="similarity">
    <text evidence="13">Belongs to the TRAFAC class myosin-kinesin ATPase superfamily. Kinesin family. KIN-5/BimC subfamily.</text>
</comment>
<dbReference type="PANTHER" id="PTHR47970:SF12">
    <property type="entry name" value="KINESIN FAMILY MEMBER 11"/>
    <property type="match status" value="1"/>
</dbReference>
<keyword evidence="3" id="KW-0597">Phosphoprotein</keyword>
<keyword evidence="9 15" id="KW-0175">Coiled coil</keyword>
<dbReference type="PANTHER" id="PTHR47970">
    <property type="entry name" value="KINESIN-LIKE PROTEIN KIF11"/>
    <property type="match status" value="1"/>
</dbReference>
<evidence type="ECO:0000256" key="8">
    <source>
        <dbReference type="ARBA" id="ARBA00022840"/>
    </source>
</evidence>
<evidence type="ECO:0000256" key="7">
    <source>
        <dbReference type="ARBA" id="ARBA00022776"/>
    </source>
</evidence>
<feature type="coiled-coil region" evidence="15">
    <location>
        <begin position="441"/>
        <end position="547"/>
    </location>
</feature>
<evidence type="ECO:0000256" key="3">
    <source>
        <dbReference type="ARBA" id="ARBA00022553"/>
    </source>
</evidence>
<dbReference type="GO" id="GO:0051301">
    <property type="term" value="P:cell division"/>
    <property type="evidence" value="ECO:0007669"/>
    <property type="project" value="UniProtKB-KW"/>
</dbReference>
<feature type="binding site" evidence="14">
    <location>
        <begin position="185"/>
        <end position="192"/>
    </location>
    <ligand>
        <name>ATP</name>
        <dbReference type="ChEBI" id="CHEBI:30616"/>
    </ligand>
</feature>
<evidence type="ECO:0000256" key="13">
    <source>
        <dbReference type="ARBA" id="ARBA00034704"/>
    </source>
</evidence>
<evidence type="ECO:0000256" key="5">
    <source>
        <dbReference type="ARBA" id="ARBA00022701"/>
    </source>
</evidence>
<dbReference type="SUPFAM" id="SSF52540">
    <property type="entry name" value="P-loop containing nucleoside triphosphate hydrolases"/>
    <property type="match status" value="1"/>
</dbReference>
<dbReference type="AlphaFoldDB" id="A0A899FTR8"/>
<evidence type="ECO:0000256" key="16">
    <source>
        <dbReference type="SAM" id="MobiDB-lite"/>
    </source>
</evidence>
<dbReference type="InterPro" id="IPR047241">
    <property type="entry name" value="KIF11-like_kin_motor_dom"/>
</dbReference>
<dbReference type="CDD" id="cd01364">
    <property type="entry name" value="KISc_BimC_Eg5"/>
    <property type="match status" value="1"/>
</dbReference>
<evidence type="ECO:0000256" key="9">
    <source>
        <dbReference type="ARBA" id="ARBA00023054"/>
    </source>
</evidence>
<evidence type="ECO:0000256" key="10">
    <source>
        <dbReference type="ARBA" id="ARBA00023175"/>
    </source>
</evidence>
<keyword evidence="6 14" id="KW-0547">Nucleotide-binding</keyword>
<evidence type="ECO:0000256" key="12">
    <source>
        <dbReference type="ARBA" id="ARBA00023306"/>
    </source>
</evidence>
<dbReference type="InterPro" id="IPR047149">
    <property type="entry name" value="KIF11-like"/>
</dbReference>
<keyword evidence="7" id="KW-0498">Mitosis</keyword>
<dbReference type="PROSITE" id="PS50067">
    <property type="entry name" value="KINESIN_MOTOR_2"/>
    <property type="match status" value="1"/>
</dbReference>
<keyword evidence="2" id="KW-0963">Cytoplasm</keyword>
<reference evidence="18" key="1">
    <citation type="submission" date="2020-06" db="EMBL/GenBank/DDBJ databases">
        <title>Genomes of multiple members of Pneumocystis genus reveal paths to human pathogen Pneumocystis jirovecii.</title>
        <authorList>
            <person name="Cisse O.H."/>
            <person name="Ma L."/>
            <person name="Dekker J."/>
            <person name="Khil P."/>
            <person name="Jo J."/>
            <person name="Brenchley J."/>
            <person name="Blair R."/>
            <person name="Pahar B."/>
            <person name="Chabe M."/>
            <person name="Van Rompay K.A."/>
            <person name="Keesler R."/>
            <person name="Sukura A."/>
            <person name="Hirsch V."/>
            <person name="Kutty G."/>
            <person name="Liu Y."/>
            <person name="Peng L."/>
            <person name="Chen J."/>
            <person name="Song J."/>
            <person name="Weissenbacher-Lang C."/>
            <person name="Xu J."/>
            <person name="Upham N.S."/>
            <person name="Stajich J.E."/>
            <person name="Cuomo C.A."/>
            <person name="Cushion M.T."/>
            <person name="Kovacs J.A."/>
        </authorList>
    </citation>
    <scope>NUCLEOTIDE SEQUENCE</scope>
    <source>
        <strain evidence="18">2A</strain>
    </source>
</reference>
<comment type="subcellular location">
    <subcellularLocation>
        <location evidence="1">Cytoplasm</location>
        <location evidence="1">Cytoskeleton</location>
    </subcellularLocation>
</comment>
<evidence type="ECO:0000313" key="18">
    <source>
        <dbReference type="EMBL" id="QSL64073.1"/>
    </source>
</evidence>
<dbReference type="GO" id="GO:0000073">
    <property type="term" value="P:initial mitotic spindle pole body separation"/>
    <property type="evidence" value="ECO:0007669"/>
    <property type="project" value="UniProtKB-ARBA"/>
</dbReference>
<keyword evidence="5" id="KW-0493">Microtubule</keyword>
<keyword evidence="4" id="KW-0132">Cell division</keyword>
<feature type="domain" description="Kinesin motor" evidence="17">
    <location>
        <begin position="98"/>
        <end position="432"/>
    </location>
</feature>
<evidence type="ECO:0000256" key="1">
    <source>
        <dbReference type="ARBA" id="ARBA00004245"/>
    </source>
</evidence>
<sequence length="1127" mass="129353">MATVFIFKYLEPRDLKTNKRMIGGRRIRPFIAQRGSSLSMQSLSNSTSSIPSNEPSSPNQKPLEKKTLQMHSSEPMPIITKKKKSYENSNEINNGETNIQVVVRCRGRSKREIRENNCSIVSTEGPRGREVCVQTSPLSKMNTRTYTFDRVFGPEADQAMIFDDVVLPILREVLDGYNCTIFAYGQTGTGKTYTMTGDMSDNYGVLSDASGIIPRTLYRLFNILEAEDTEYSVKCSFIELYNEELRDLLSIEDKKVKIFEDTVKKGIVISGMEDIPITNSSDGINLLQMGSHKRQVAATKCNDLSSRSHSIFTITLHIKDVTELGEDLLRVGKLNLVDLAGSENIGRSGAENKRAREAGMINQSLLTLGRVINSLVDKSQHIPYRESKLTRLLQDSLGGRTKTCIIATISPEKINLEETISTLEYANRAKSIKNKPQVNQMMTKKTLIKEYIQDIERLKNDLNACRQKTGIYLAESSYKELTEENQSNKALVEEQQRKIDALESSLKSTREQFEQNMKLFVQTKKDLEKTSKTLEDTKNALRKTEVDLVDTKQHLNEEIVLRKAHQTTEWELDIIANELHSTLKKTIIDINNLHEKIERKTDIESSNKILWNETKSHITRFMEDLNNNITKYHLFQFQYSNKLENEIAEFVTKEVEHIDDNFQFIDQQLLNFKNRHAEISNEISTAKYETNNSLEEIKKLKEIMKLRFKDGFKNLNKVTKRISEEVFGEIIKFQQQIHNSYSQLGHDMKSVFDDTEKHITIQTTEIQNLKSEILELSQSIKDKIFQISDHFKKSLSQEQKKNSEERTELLTHISCLINSFFEKQNERQTAQIDYAQTSIDDVSTSINELASTFSRKIDIWSAKEGLFVKKLMNSKEDIKNNVILSAKNSDGKGAAIQGNTQAIYSEILQLIDAQIQDVNTQMQTFDNIISKVHSQNSLHYGAYMQNNDSVFDNIKKSHQTLKLKVNDIKKNIDAHSYFVNNLTKNQKSENDFHKDSIISQITVTHNKILSTSIKNEVLTGKTPKKCNYEYPTSWKLTKPHEEILKQLRKVPLSEIDTNIVSIENPKYLEFKELEDNTVEEKSNGVCIEINPNSSKKLCNADEKPSTNVESYEDEFKPKIQKRTYQMI</sequence>
<dbReference type="PRINTS" id="PR00380">
    <property type="entry name" value="KINESINHEAVY"/>
</dbReference>
<feature type="region of interest" description="Disordered" evidence="16">
    <location>
        <begin position="33"/>
        <end position="74"/>
    </location>
</feature>
<dbReference type="GO" id="GO:0007018">
    <property type="term" value="P:microtubule-based movement"/>
    <property type="evidence" value="ECO:0007669"/>
    <property type="project" value="InterPro"/>
</dbReference>
<gene>
    <name evidence="18" type="ORF">MERGE_000228</name>
</gene>
<keyword evidence="10 14" id="KW-0505">Motor protein</keyword>
<dbReference type="InterPro" id="IPR036961">
    <property type="entry name" value="Kinesin_motor_dom_sf"/>
</dbReference>
<dbReference type="GO" id="GO:0008017">
    <property type="term" value="F:microtubule binding"/>
    <property type="evidence" value="ECO:0007669"/>
    <property type="project" value="InterPro"/>
</dbReference>
<proteinExistence type="inferred from homology"/>
<dbReference type="PROSITE" id="PS00411">
    <property type="entry name" value="KINESIN_MOTOR_1"/>
    <property type="match status" value="1"/>
</dbReference>
<evidence type="ECO:0000259" key="17">
    <source>
        <dbReference type="PROSITE" id="PS50067"/>
    </source>
</evidence>
<accession>A0A899FTR8</accession>
<name>A0A899FTR8_9ASCO</name>
<dbReference type="GO" id="GO:0008574">
    <property type="term" value="F:plus-end-directed microtubule motor activity"/>
    <property type="evidence" value="ECO:0007669"/>
    <property type="project" value="TreeGrafter"/>
</dbReference>
<dbReference type="Proteomes" id="UP000663699">
    <property type="component" value="Chromosome 1"/>
</dbReference>
<evidence type="ECO:0000256" key="2">
    <source>
        <dbReference type="ARBA" id="ARBA00022490"/>
    </source>
</evidence>
<dbReference type="FunFam" id="3.40.850.10:FF:000051">
    <property type="entry name" value="Kinesin-like protein bimC"/>
    <property type="match status" value="1"/>
</dbReference>
<keyword evidence="12" id="KW-0131">Cell cycle</keyword>
<dbReference type="InterPro" id="IPR025901">
    <property type="entry name" value="Kinesin-assoc_MT-bd_dom"/>
</dbReference>
<evidence type="ECO:0000256" key="6">
    <source>
        <dbReference type="ARBA" id="ARBA00022741"/>
    </source>
</evidence>
<dbReference type="EMBL" id="CP054532">
    <property type="protein sequence ID" value="QSL64073.1"/>
    <property type="molecule type" value="Genomic_DNA"/>
</dbReference>
<dbReference type="Gene3D" id="3.40.850.10">
    <property type="entry name" value="Kinesin motor domain"/>
    <property type="match status" value="1"/>
</dbReference>
<evidence type="ECO:0000256" key="15">
    <source>
        <dbReference type="SAM" id="Coils"/>
    </source>
</evidence>
<organism evidence="18 19">
    <name type="scientific">Pneumocystis wakefieldiae</name>
    <dbReference type="NCBI Taxonomy" id="38082"/>
    <lineage>
        <taxon>Eukaryota</taxon>
        <taxon>Fungi</taxon>
        <taxon>Dikarya</taxon>
        <taxon>Ascomycota</taxon>
        <taxon>Taphrinomycotina</taxon>
        <taxon>Pneumocystomycetes</taxon>
        <taxon>Pneumocystaceae</taxon>
        <taxon>Pneumocystis</taxon>
    </lineage>
</organism>
<dbReference type="SMART" id="SM00129">
    <property type="entry name" value="KISc"/>
    <property type="match status" value="1"/>
</dbReference>
<protein>
    <recommendedName>
        <fullName evidence="17">Kinesin motor domain-containing protein</fullName>
    </recommendedName>
</protein>
<dbReference type="OrthoDB" id="3176171at2759"/>
<dbReference type="InterPro" id="IPR001752">
    <property type="entry name" value="Kinesin_motor_dom"/>
</dbReference>
<dbReference type="GO" id="GO:0005634">
    <property type="term" value="C:nucleus"/>
    <property type="evidence" value="ECO:0007669"/>
    <property type="project" value="TreeGrafter"/>
</dbReference>
<dbReference type="GO" id="GO:0005876">
    <property type="term" value="C:spindle microtubule"/>
    <property type="evidence" value="ECO:0007669"/>
    <property type="project" value="TreeGrafter"/>
</dbReference>
<evidence type="ECO:0000256" key="4">
    <source>
        <dbReference type="ARBA" id="ARBA00022618"/>
    </source>
</evidence>
<dbReference type="Pfam" id="PF13931">
    <property type="entry name" value="Microtub_bind"/>
    <property type="match status" value="1"/>
</dbReference>
<dbReference type="Pfam" id="PF00225">
    <property type="entry name" value="Kinesin"/>
    <property type="match status" value="1"/>
</dbReference>
<keyword evidence="19" id="KW-1185">Reference proteome</keyword>
<evidence type="ECO:0000256" key="14">
    <source>
        <dbReference type="PROSITE-ProRule" id="PRU00283"/>
    </source>
</evidence>
<evidence type="ECO:0000256" key="11">
    <source>
        <dbReference type="ARBA" id="ARBA00023212"/>
    </source>
</evidence>
<dbReference type="GO" id="GO:0005524">
    <property type="term" value="F:ATP binding"/>
    <property type="evidence" value="ECO:0007669"/>
    <property type="project" value="UniProtKB-UniRule"/>
</dbReference>
<evidence type="ECO:0000313" key="19">
    <source>
        <dbReference type="Proteomes" id="UP000663699"/>
    </source>
</evidence>
<dbReference type="InterPro" id="IPR019821">
    <property type="entry name" value="Kinesin_motor_CS"/>
</dbReference>
<keyword evidence="11" id="KW-0206">Cytoskeleton</keyword>
<dbReference type="InterPro" id="IPR027417">
    <property type="entry name" value="P-loop_NTPase"/>
</dbReference>
<keyword evidence="8 14" id="KW-0067">ATP-binding</keyword>
<feature type="compositionally biased region" description="Low complexity" evidence="16">
    <location>
        <begin position="36"/>
        <end position="59"/>
    </location>
</feature>